<name>A0A0C2YZU6_PARME</name>
<dbReference type="SMART" id="SM00100">
    <property type="entry name" value="cNMP"/>
    <property type="match status" value="1"/>
</dbReference>
<dbReference type="InterPro" id="IPR018490">
    <property type="entry name" value="cNMP-bd_dom_sf"/>
</dbReference>
<dbReference type="STRING" id="272627.CCC_02949"/>
<dbReference type="InterPro" id="IPR000595">
    <property type="entry name" value="cNMP-bd_dom"/>
</dbReference>
<gene>
    <name evidence="2" type="ORF">CCC_02949</name>
</gene>
<reference evidence="2 3" key="1">
    <citation type="submission" date="2015-01" db="EMBL/GenBank/DDBJ databases">
        <title>Genome Sequence of Magnetospirillum magnetotacticum Strain MS-1.</title>
        <authorList>
            <person name="Marinov G.K."/>
            <person name="Smalley M.D."/>
            <person name="DeSalvo G."/>
        </authorList>
    </citation>
    <scope>NUCLEOTIDE SEQUENCE [LARGE SCALE GENOMIC DNA]</scope>
    <source>
        <strain evidence="2 3">MS-1</strain>
    </source>
</reference>
<dbReference type="Pfam" id="PF00027">
    <property type="entry name" value="cNMP_binding"/>
    <property type="match status" value="1"/>
</dbReference>
<proteinExistence type="predicted"/>
<dbReference type="SUPFAM" id="SSF51206">
    <property type="entry name" value="cAMP-binding domain-like"/>
    <property type="match status" value="1"/>
</dbReference>
<dbReference type="Proteomes" id="UP000031971">
    <property type="component" value="Unassembled WGS sequence"/>
</dbReference>
<dbReference type="Gene3D" id="2.60.120.10">
    <property type="entry name" value="Jelly Rolls"/>
    <property type="match status" value="1"/>
</dbReference>
<evidence type="ECO:0000259" key="1">
    <source>
        <dbReference type="PROSITE" id="PS50042"/>
    </source>
</evidence>
<dbReference type="InterPro" id="IPR014710">
    <property type="entry name" value="RmlC-like_jellyroll"/>
</dbReference>
<dbReference type="PROSITE" id="PS50042">
    <property type="entry name" value="CNMP_BINDING_3"/>
    <property type="match status" value="1"/>
</dbReference>
<sequence>MPFAQGQVYSGLDPFADRAVRIYEISAGQAGFRPGSLVEDVREGGRASHPNLLPALLDMASKSGPSFLVTSSVKGVRLDSMAADTGLTEQGALHIARVLGNVMVYCWKSGLKGLGFGPKSVVVAQEGIRVASIAESRLLARAEGRAIEDTASDIAAYSQVLDCMVELCRRAGGKAVTLETAALAIKNMGIGAARQIINGPLEEAVDDGSGAARLTLDSGDFIFKESDSSDDTFYVLEKGLVQVVKADGLGNEMFLDFTRPGQLIGEMAVIDKLPRMASARVLEPSRLLVIRGENFRTRLGKLDKVALMLIETLSGRLRQRADEVTKLKAALGGNR</sequence>
<dbReference type="AlphaFoldDB" id="A0A0C2YZU6"/>
<dbReference type="EMBL" id="JXSL01000020">
    <property type="protein sequence ID" value="KIM00161.1"/>
    <property type="molecule type" value="Genomic_DNA"/>
</dbReference>
<organism evidence="2 3">
    <name type="scientific">Paramagnetospirillum magnetotacticum MS-1</name>
    <dbReference type="NCBI Taxonomy" id="272627"/>
    <lineage>
        <taxon>Bacteria</taxon>
        <taxon>Pseudomonadati</taxon>
        <taxon>Pseudomonadota</taxon>
        <taxon>Alphaproteobacteria</taxon>
        <taxon>Rhodospirillales</taxon>
        <taxon>Magnetospirillaceae</taxon>
        <taxon>Paramagnetospirillum</taxon>
    </lineage>
</organism>
<evidence type="ECO:0000313" key="2">
    <source>
        <dbReference type="EMBL" id="KIM00161.1"/>
    </source>
</evidence>
<feature type="domain" description="Cyclic nucleotide-binding" evidence="1">
    <location>
        <begin position="231"/>
        <end position="316"/>
    </location>
</feature>
<dbReference type="CDD" id="cd00038">
    <property type="entry name" value="CAP_ED"/>
    <property type="match status" value="1"/>
</dbReference>
<accession>A0A0C2YZU6</accession>
<evidence type="ECO:0000313" key="3">
    <source>
        <dbReference type="Proteomes" id="UP000031971"/>
    </source>
</evidence>
<comment type="caution">
    <text evidence="2">The sequence shown here is derived from an EMBL/GenBank/DDBJ whole genome shotgun (WGS) entry which is preliminary data.</text>
</comment>
<keyword evidence="3" id="KW-1185">Reference proteome</keyword>
<protein>
    <submittedName>
        <fullName evidence="2">Transcriptional regulator Crp/Fnr family</fullName>
    </submittedName>
</protein>